<reference evidence="3 4" key="1">
    <citation type="submission" date="2020-01" db="EMBL/GenBank/DDBJ databases">
        <title>Identification and distribution of gene clusters putatively required for synthesis of sphingolipid metabolism inhibitors in phylogenetically diverse species of the filamentous fungus Fusarium.</title>
        <authorList>
            <person name="Kim H.-S."/>
            <person name="Busman M."/>
            <person name="Brown D.W."/>
            <person name="Divon H."/>
            <person name="Uhlig S."/>
            <person name="Proctor R.H."/>
        </authorList>
    </citation>
    <scope>NUCLEOTIDE SEQUENCE [LARGE SCALE GENOMIC DNA]</scope>
    <source>
        <strain evidence="3 4">NRRL 20459</strain>
    </source>
</reference>
<evidence type="ECO:0000313" key="4">
    <source>
        <dbReference type="Proteomes" id="UP000554235"/>
    </source>
</evidence>
<feature type="domain" description="DUF7708" evidence="2">
    <location>
        <begin position="2"/>
        <end position="135"/>
    </location>
</feature>
<dbReference type="Pfam" id="PF24809">
    <property type="entry name" value="DUF7708"/>
    <property type="match status" value="1"/>
</dbReference>
<feature type="region of interest" description="Disordered" evidence="1">
    <location>
        <begin position="391"/>
        <end position="420"/>
    </location>
</feature>
<comment type="caution">
    <text evidence="3">The sequence shown here is derived from an EMBL/GenBank/DDBJ whole genome shotgun (WGS) entry which is preliminary data.</text>
</comment>
<name>A0A8H4KK43_9HYPO</name>
<dbReference type="EMBL" id="JAADYS010003064">
    <property type="protein sequence ID" value="KAF4451241.1"/>
    <property type="molecule type" value="Genomic_DNA"/>
</dbReference>
<dbReference type="Proteomes" id="UP000554235">
    <property type="component" value="Unassembled WGS sequence"/>
</dbReference>
<evidence type="ECO:0000313" key="3">
    <source>
        <dbReference type="EMBL" id="KAF4451241.1"/>
    </source>
</evidence>
<evidence type="ECO:0000256" key="1">
    <source>
        <dbReference type="SAM" id="MobiDB-lite"/>
    </source>
</evidence>
<keyword evidence="4" id="KW-1185">Reference proteome</keyword>
<evidence type="ECO:0000259" key="2">
    <source>
        <dbReference type="Pfam" id="PF24809"/>
    </source>
</evidence>
<accession>A0A8H4KK43</accession>
<sequence>MFYGQILDVLVQHHPEYVSLVWGAFKFLLLGVLNYETLIKELCKALCRIADALRHVQLNLLLYPTDAMQGHIERLYAQIIEFTIRAMRWYEKHPVPRALSALGSPFQLKFRDIVDDILETSRCIDRLALSMSQVEVRQMRLELGETQRVAEEIKASLEKYSQLHYSGLIDTNRKISEVQFSQILTFMSDSVLPDPVTLRQCYASRRNRRRRIDAGKSQLLLDSNQLQEWGARTESSQLLVQGCFRSRHFTRDFAIDMIDLIVNAGVPIVWALDPDRQPGTTFTSMDVLKYISSQVLKLNHTMLNERSASLNAARFQSISTEAEWFSLLGAVLDGLQQIYLVIDLELLNGTVTPDVSWLTEFPRLFESLAGRNIRTVVKVAFINPLGTQCPDKKAQERVEVWKEDESPRSGKAVSSAPTGE</sequence>
<organism evidence="3 4">
    <name type="scientific">Fusarium albosuccineum</name>
    <dbReference type="NCBI Taxonomy" id="1237068"/>
    <lineage>
        <taxon>Eukaryota</taxon>
        <taxon>Fungi</taxon>
        <taxon>Dikarya</taxon>
        <taxon>Ascomycota</taxon>
        <taxon>Pezizomycotina</taxon>
        <taxon>Sordariomycetes</taxon>
        <taxon>Hypocreomycetidae</taxon>
        <taxon>Hypocreales</taxon>
        <taxon>Nectriaceae</taxon>
        <taxon>Fusarium</taxon>
        <taxon>Fusarium decemcellulare species complex</taxon>
    </lineage>
</organism>
<feature type="compositionally biased region" description="Basic and acidic residues" evidence="1">
    <location>
        <begin position="391"/>
        <end position="408"/>
    </location>
</feature>
<gene>
    <name evidence="3" type="ORF">FALBO_16362</name>
</gene>
<dbReference type="InterPro" id="IPR056125">
    <property type="entry name" value="DUF7708"/>
</dbReference>
<proteinExistence type="predicted"/>
<protein>
    <recommendedName>
        <fullName evidence="2">DUF7708 domain-containing protein</fullName>
    </recommendedName>
</protein>
<dbReference type="OrthoDB" id="61900at2759"/>
<dbReference type="AlphaFoldDB" id="A0A8H4KK43"/>